<protein>
    <recommendedName>
        <fullName evidence="4">nitrilase</fullName>
        <ecNumber evidence="4">3.5.5.1</ecNumber>
    </recommendedName>
</protein>
<feature type="compositionally biased region" description="Basic and acidic residues" evidence="6">
    <location>
        <begin position="342"/>
        <end position="356"/>
    </location>
</feature>
<evidence type="ECO:0000256" key="1">
    <source>
        <dbReference type="ARBA" id="ARBA00008129"/>
    </source>
</evidence>
<dbReference type="FunFam" id="3.60.110.10:FF:000011">
    <property type="entry name" value="Cyanide hydratase"/>
    <property type="match status" value="1"/>
</dbReference>
<dbReference type="InterPro" id="IPR044149">
    <property type="entry name" value="Nitrilases_CHs"/>
</dbReference>
<evidence type="ECO:0000256" key="3">
    <source>
        <dbReference type="ARBA" id="ARBA00036406"/>
    </source>
</evidence>
<dbReference type="AlphaFoldDB" id="A0A4U6X519"/>
<dbReference type="InterPro" id="IPR036526">
    <property type="entry name" value="C-N_Hydrolase_sf"/>
</dbReference>
<proteinExistence type="inferred from homology"/>
<dbReference type="InterPro" id="IPR003010">
    <property type="entry name" value="C-N_Hydrolase"/>
</dbReference>
<dbReference type="InterPro" id="IPR000132">
    <property type="entry name" value="Nitrilase/CN_hydratase_CS"/>
</dbReference>
<comment type="catalytic activity">
    <reaction evidence="3">
        <text>a nitrile + 2 H2O = a carboxylate + NH4(+)</text>
        <dbReference type="Rhea" id="RHEA:21724"/>
        <dbReference type="ChEBI" id="CHEBI:15377"/>
        <dbReference type="ChEBI" id="CHEBI:18379"/>
        <dbReference type="ChEBI" id="CHEBI:28938"/>
        <dbReference type="ChEBI" id="CHEBI:29067"/>
        <dbReference type="EC" id="3.5.5.1"/>
    </reaction>
</comment>
<organism evidence="8 9">
    <name type="scientific">Colletotrichum tanaceti</name>
    <dbReference type="NCBI Taxonomy" id="1306861"/>
    <lineage>
        <taxon>Eukaryota</taxon>
        <taxon>Fungi</taxon>
        <taxon>Dikarya</taxon>
        <taxon>Ascomycota</taxon>
        <taxon>Pezizomycotina</taxon>
        <taxon>Sordariomycetes</taxon>
        <taxon>Hypocreomycetidae</taxon>
        <taxon>Glomerellales</taxon>
        <taxon>Glomerellaceae</taxon>
        <taxon>Colletotrichum</taxon>
        <taxon>Colletotrichum destructivum species complex</taxon>
    </lineage>
</organism>
<keyword evidence="9" id="KW-1185">Reference proteome</keyword>
<dbReference type="Gene3D" id="3.60.110.10">
    <property type="entry name" value="Carbon-nitrogen hydrolase"/>
    <property type="match status" value="1"/>
</dbReference>
<feature type="domain" description="CN hydrolase" evidence="7">
    <location>
        <begin position="24"/>
        <end position="298"/>
    </location>
</feature>
<dbReference type="SUPFAM" id="SSF56317">
    <property type="entry name" value="Carbon-nitrogen hydrolase"/>
    <property type="match status" value="1"/>
</dbReference>
<gene>
    <name evidence="8" type="ORF">CTA1_12570</name>
</gene>
<dbReference type="CDD" id="cd07564">
    <property type="entry name" value="nitrilases_CHs"/>
    <property type="match status" value="1"/>
</dbReference>
<evidence type="ECO:0000259" key="7">
    <source>
        <dbReference type="PROSITE" id="PS50263"/>
    </source>
</evidence>
<evidence type="ECO:0000256" key="5">
    <source>
        <dbReference type="PROSITE-ProRule" id="PRU10139"/>
    </source>
</evidence>
<dbReference type="PROSITE" id="PS50263">
    <property type="entry name" value="CN_HYDROLASE"/>
    <property type="match status" value="1"/>
</dbReference>
<dbReference type="STRING" id="1306861.A0A4U6X519"/>
<dbReference type="GO" id="GO:0000257">
    <property type="term" value="F:nitrilase activity"/>
    <property type="evidence" value="ECO:0007669"/>
    <property type="project" value="UniProtKB-EC"/>
</dbReference>
<dbReference type="OrthoDB" id="10250282at2759"/>
<dbReference type="EMBL" id="PJEX01000989">
    <property type="protein sequence ID" value="TKW48467.1"/>
    <property type="molecule type" value="Genomic_DNA"/>
</dbReference>
<feature type="active site" description="Proton acceptor" evidence="5">
    <location>
        <position position="64"/>
    </location>
</feature>
<reference evidence="8 9" key="1">
    <citation type="journal article" date="2019" name="PLoS ONE">
        <title>Comparative genome analysis indicates high evolutionary potential of pathogenicity genes in Colletotrichum tanaceti.</title>
        <authorList>
            <person name="Lelwala R.V."/>
            <person name="Korhonen P.K."/>
            <person name="Young N.D."/>
            <person name="Scott J.B."/>
            <person name="Ades P.A."/>
            <person name="Gasser R.B."/>
            <person name="Taylor P.W.J."/>
        </authorList>
    </citation>
    <scope>NUCLEOTIDE SEQUENCE [LARGE SCALE GENOMIC DNA]</scope>
    <source>
        <strain evidence="8">BRIP57314</strain>
    </source>
</reference>
<dbReference type="PROSITE" id="PS00920">
    <property type="entry name" value="NITRIL_CHT_1"/>
    <property type="match status" value="1"/>
</dbReference>
<keyword evidence="2" id="KW-0378">Hydrolase</keyword>
<evidence type="ECO:0000256" key="4">
    <source>
        <dbReference type="ARBA" id="ARBA00039045"/>
    </source>
</evidence>
<comment type="similarity">
    <text evidence="1">Belongs to the carbon-nitrogen hydrolase superfamily. Nitrilase family.</text>
</comment>
<evidence type="ECO:0000256" key="2">
    <source>
        <dbReference type="ARBA" id="ARBA00022801"/>
    </source>
</evidence>
<dbReference type="Pfam" id="PF00795">
    <property type="entry name" value="CN_hydrolase"/>
    <property type="match status" value="1"/>
</dbReference>
<evidence type="ECO:0000313" key="8">
    <source>
        <dbReference type="EMBL" id="TKW48467.1"/>
    </source>
</evidence>
<dbReference type="Proteomes" id="UP000310108">
    <property type="component" value="Unassembled WGS sequence"/>
</dbReference>
<evidence type="ECO:0000313" key="9">
    <source>
        <dbReference type="Proteomes" id="UP000310108"/>
    </source>
</evidence>
<accession>A0A4U6X519</accession>
<dbReference type="GO" id="GO:0016836">
    <property type="term" value="F:hydro-lyase activity"/>
    <property type="evidence" value="ECO:0007669"/>
    <property type="project" value="UniProtKB-ARBA"/>
</dbReference>
<sequence>MPNTSSSKPSIKLPKNKTMSPRIVKVAVTQAEPAWIDLPAGVEKTCALIAEAASHGAQLIAFPECWIPGYPLWIWSRLVDFDLNVRHIQNSLRLDSPEMAAIRACARANNTAVSLGFSENDNGSLFIAQALIARDGDLRVHRRKMKPTHMERTVFGDASGHCLRSVADLSFARVGSLACWEHIQPLLKYNTIAQREDIHVAAWPSVTPHSGDGPDMWSMSAEGCQTISRTYAIEAGAFVLHSTALISQRGIDAHNSSGGAIMSAPGGGTSAVFGPDGRRLTEPVDETTEAVIYADLDMDAIHRAKMFADCTGHYSRPDLLRLVADREIKLPVRPEGGQADSHSAKEPREEDVVLGL</sequence>
<dbReference type="PANTHER" id="PTHR46044">
    <property type="entry name" value="NITRILASE"/>
    <property type="match status" value="1"/>
</dbReference>
<evidence type="ECO:0000256" key="6">
    <source>
        <dbReference type="SAM" id="MobiDB-lite"/>
    </source>
</evidence>
<dbReference type="EC" id="3.5.5.1" evidence="4"/>
<comment type="caution">
    <text evidence="8">The sequence shown here is derived from an EMBL/GenBank/DDBJ whole genome shotgun (WGS) entry which is preliminary data.</text>
</comment>
<dbReference type="PANTHER" id="PTHR46044:SF14">
    <property type="entry name" value="ARYLACETONITRILASE"/>
    <property type="match status" value="1"/>
</dbReference>
<name>A0A4U6X519_9PEZI</name>
<feature type="region of interest" description="Disordered" evidence="6">
    <location>
        <begin position="332"/>
        <end position="356"/>
    </location>
</feature>